<evidence type="ECO:0008006" key="3">
    <source>
        <dbReference type="Google" id="ProtNLM"/>
    </source>
</evidence>
<protein>
    <recommendedName>
        <fullName evidence="3">F-box associated domain-containing protein</fullName>
    </recommendedName>
</protein>
<comment type="caution">
    <text evidence="1">The sequence shown here is derived from an EMBL/GenBank/DDBJ whole genome shotgun (WGS) entry which is preliminary data.</text>
</comment>
<accession>A0ABQ7ULF9</accession>
<reference evidence="1 2" key="1">
    <citation type="journal article" date="2021" name="bioRxiv">
        <title>Chromosome-scale and haplotype-resolved genome assembly of a tetraploid potato cultivar.</title>
        <authorList>
            <person name="Sun H."/>
            <person name="Jiao W.-B."/>
            <person name="Krause K."/>
            <person name="Campoy J.A."/>
            <person name="Goel M."/>
            <person name="Folz-Donahue K."/>
            <person name="Kukat C."/>
            <person name="Huettel B."/>
            <person name="Schneeberger K."/>
        </authorList>
    </citation>
    <scope>NUCLEOTIDE SEQUENCE [LARGE SCALE GENOMIC DNA]</scope>
    <source>
        <strain evidence="1">SolTubOtavaFocal</strain>
        <tissue evidence="1">Leaves</tissue>
    </source>
</reference>
<dbReference type="EMBL" id="JAIVGD010000019">
    <property type="protein sequence ID" value="KAH0749350.1"/>
    <property type="molecule type" value="Genomic_DNA"/>
</dbReference>
<evidence type="ECO:0000313" key="1">
    <source>
        <dbReference type="EMBL" id="KAH0749350.1"/>
    </source>
</evidence>
<name>A0ABQ7ULF9_SOLTU</name>
<gene>
    <name evidence="1" type="ORF">KY290_028582</name>
</gene>
<dbReference type="Proteomes" id="UP000826656">
    <property type="component" value="Unassembled WGS sequence"/>
</dbReference>
<organism evidence="1 2">
    <name type="scientific">Solanum tuberosum</name>
    <name type="common">Potato</name>
    <dbReference type="NCBI Taxonomy" id="4113"/>
    <lineage>
        <taxon>Eukaryota</taxon>
        <taxon>Viridiplantae</taxon>
        <taxon>Streptophyta</taxon>
        <taxon>Embryophyta</taxon>
        <taxon>Tracheophyta</taxon>
        <taxon>Spermatophyta</taxon>
        <taxon>Magnoliopsida</taxon>
        <taxon>eudicotyledons</taxon>
        <taxon>Gunneridae</taxon>
        <taxon>Pentapetalae</taxon>
        <taxon>asterids</taxon>
        <taxon>lamiids</taxon>
        <taxon>Solanales</taxon>
        <taxon>Solanaceae</taxon>
        <taxon>Solanoideae</taxon>
        <taxon>Solaneae</taxon>
        <taxon>Solanum</taxon>
    </lineage>
</organism>
<sequence>MVLCIGWLPKAYGFEGILAMMVSVDDGSRDTEIWTLVNKSSGLRPFSWTKKFIIEPFSKEAIPLGMWNADELFVKVLKTHALKQVYFNYDLVTKEMNYFHVPKEQDLARFMMCGCYFENLELEDKFGQRY</sequence>
<proteinExistence type="predicted"/>
<keyword evidence="2" id="KW-1185">Reference proteome</keyword>
<evidence type="ECO:0000313" key="2">
    <source>
        <dbReference type="Proteomes" id="UP000826656"/>
    </source>
</evidence>